<reference evidence="1" key="1">
    <citation type="submission" date="2021-05" db="UniProtKB">
        <authorList>
            <consortium name="EnsemblPlants"/>
        </authorList>
    </citation>
    <scope>IDENTIFICATION</scope>
    <source>
        <strain evidence="1">subsp. malaccensis</strain>
    </source>
</reference>
<dbReference type="InParanoid" id="A0A804I0X6"/>
<keyword evidence="2" id="KW-1185">Reference proteome</keyword>
<evidence type="ECO:0000313" key="2">
    <source>
        <dbReference type="Proteomes" id="UP000012960"/>
    </source>
</evidence>
<dbReference type="EnsemblPlants" id="Ma02_t09360.1">
    <property type="protein sequence ID" value="Ma02_p09360.1"/>
    <property type="gene ID" value="Ma02_g09360"/>
</dbReference>
<dbReference type="AlphaFoldDB" id="A0A804I0X6"/>
<accession>A0A804I0X6</accession>
<protein>
    <submittedName>
        <fullName evidence="1">Uncharacterized protein</fullName>
    </submittedName>
</protein>
<organism evidence="1 2">
    <name type="scientific">Musa acuminata subsp. malaccensis</name>
    <name type="common">Wild banana</name>
    <name type="synonym">Musa malaccensis</name>
    <dbReference type="NCBI Taxonomy" id="214687"/>
    <lineage>
        <taxon>Eukaryota</taxon>
        <taxon>Viridiplantae</taxon>
        <taxon>Streptophyta</taxon>
        <taxon>Embryophyta</taxon>
        <taxon>Tracheophyta</taxon>
        <taxon>Spermatophyta</taxon>
        <taxon>Magnoliopsida</taxon>
        <taxon>Liliopsida</taxon>
        <taxon>Zingiberales</taxon>
        <taxon>Musaceae</taxon>
        <taxon>Musa</taxon>
    </lineage>
</organism>
<name>A0A804I0X6_MUSAM</name>
<sequence>MAGAPEAADPSPDVGTVSRCFALGASACCGPVDGGRAVRAGEERGGGMHCRRGN</sequence>
<evidence type="ECO:0000313" key="1">
    <source>
        <dbReference type="EnsemblPlants" id="Ma02_p09360.1"/>
    </source>
</evidence>
<dbReference type="Gramene" id="Ma02_t09360.1">
    <property type="protein sequence ID" value="Ma02_p09360.1"/>
    <property type="gene ID" value="Ma02_g09360"/>
</dbReference>
<proteinExistence type="predicted"/>
<dbReference type="Proteomes" id="UP000012960">
    <property type="component" value="Unplaced"/>
</dbReference>